<gene>
    <name evidence="1" type="ORF">SEGD1_014</name>
</gene>
<sequence>MKLYMTIGEVFKYESLLARAEIADTSEIEPAVAYLFLASYAELTVRSIVNGLGKGENFLTFIPPDPALILEQLRGMWGTEKVLPLNCYSMSSGIKDDVRFYEILSVIERVWGMAGLTPEDGAKKTKVSLLMNEIGNALICVEC</sequence>
<evidence type="ECO:0000313" key="1">
    <source>
        <dbReference type="EMBL" id="AMR59665.1"/>
    </source>
</evidence>
<proteinExistence type="predicted"/>
<reference evidence="1 2" key="1">
    <citation type="submission" date="2016-02" db="EMBL/GenBank/DDBJ databases">
        <title>Complete genome sequence of a polyvalent bacteriophage, SEGD1, simultaneously inhibiting both Salmonella enterica and Escherichia coli O157:H7.</title>
        <authorList>
            <person name="Fan J."/>
            <person name="Ma J."/>
        </authorList>
    </citation>
    <scope>NUCLEOTIDE SEQUENCE [LARGE SCALE GENOMIC DNA]</scope>
</reference>
<name>A0A142II77_9CAUD</name>
<protein>
    <submittedName>
        <fullName evidence="1">Uncharacterized protein</fullName>
    </submittedName>
</protein>
<accession>A0A142II77</accession>
<organism evidence="1 2">
    <name type="scientific">Enterobacteria phage SEGD1</name>
    <dbReference type="NCBI Taxonomy" id="1805456"/>
    <lineage>
        <taxon>Viruses</taxon>
        <taxon>Duplodnaviria</taxon>
        <taxon>Heunggongvirae</taxon>
        <taxon>Uroviricota</taxon>
        <taxon>Caudoviricetes</taxon>
        <taxon>Chimalliviridae</taxon>
        <taxon>Seoulvirus</taxon>
        <taxon>Seoulvirus SPN3US</taxon>
    </lineage>
</organism>
<dbReference type="Proteomes" id="UP000223976">
    <property type="component" value="Segment"/>
</dbReference>
<dbReference type="EMBL" id="KU726251">
    <property type="protein sequence ID" value="AMR59665.1"/>
    <property type="molecule type" value="Genomic_DNA"/>
</dbReference>
<evidence type="ECO:0000313" key="2">
    <source>
        <dbReference type="Proteomes" id="UP000223976"/>
    </source>
</evidence>